<reference evidence="8 9" key="1">
    <citation type="submission" date="2019-02" db="EMBL/GenBank/DDBJ databases">
        <title>Genomic Encyclopedia of Type Strains, Phase IV (KMG-IV): sequencing the most valuable type-strain genomes for metagenomic binning, comparative biology and taxonomic classification.</title>
        <authorList>
            <person name="Goeker M."/>
        </authorList>
    </citation>
    <scope>NUCLEOTIDE SEQUENCE [LARGE SCALE GENOMIC DNA]</scope>
    <source>
        <strain evidence="8 9">DSM 29486</strain>
    </source>
</reference>
<comment type="caution">
    <text evidence="8">The sequence shown here is derived from an EMBL/GenBank/DDBJ whole genome shotgun (WGS) entry which is preliminary data.</text>
</comment>
<dbReference type="Gene3D" id="3.30.70.120">
    <property type="match status" value="1"/>
</dbReference>
<dbReference type="Pfam" id="PF02588">
    <property type="entry name" value="YitT_membrane"/>
    <property type="match status" value="1"/>
</dbReference>
<keyword evidence="2" id="KW-1003">Cell membrane</keyword>
<keyword evidence="9" id="KW-1185">Reference proteome</keyword>
<evidence type="ECO:0000313" key="9">
    <source>
        <dbReference type="Proteomes" id="UP000292927"/>
    </source>
</evidence>
<keyword evidence="4 6" id="KW-1133">Transmembrane helix</keyword>
<feature type="transmembrane region" description="Helical" evidence="6">
    <location>
        <begin position="12"/>
        <end position="31"/>
    </location>
</feature>
<feature type="transmembrane region" description="Helical" evidence="6">
    <location>
        <begin position="60"/>
        <end position="78"/>
    </location>
</feature>
<dbReference type="OrthoDB" id="3180973at2"/>
<evidence type="ECO:0000256" key="4">
    <source>
        <dbReference type="ARBA" id="ARBA00022989"/>
    </source>
</evidence>
<dbReference type="InterPro" id="IPR003740">
    <property type="entry name" value="YitT"/>
</dbReference>
<dbReference type="Pfam" id="PF10035">
    <property type="entry name" value="DUF2179"/>
    <property type="match status" value="1"/>
</dbReference>
<dbReference type="InterPro" id="IPR015867">
    <property type="entry name" value="N-reg_PII/ATP_PRibTrfase_C"/>
</dbReference>
<evidence type="ECO:0000256" key="5">
    <source>
        <dbReference type="ARBA" id="ARBA00023136"/>
    </source>
</evidence>
<dbReference type="RefSeq" id="WP_130433791.1">
    <property type="nucleotide sequence ID" value="NZ_SGXF01000001.1"/>
</dbReference>
<dbReference type="CDD" id="cd16380">
    <property type="entry name" value="YitT_C"/>
    <property type="match status" value="1"/>
</dbReference>
<protein>
    <submittedName>
        <fullName evidence="8">Uncharacterized membrane-anchored protein YitT (DUF2179 family)</fullName>
    </submittedName>
</protein>
<dbReference type="AlphaFoldDB" id="A0A4Q7PQ05"/>
<evidence type="ECO:0000313" key="8">
    <source>
        <dbReference type="EMBL" id="RZT02973.1"/>
    </source>
</evidence>
<dbReference type="EMBL" id="SGXF01000001">
    <property type="protein sequence ID" value="RZT02973.1"/>
    <property type="molecule type" value="Genomic_DNA"/>
</dbReference>
<dbReference type="InterPro" id="IPR051461">
    <property type="entry name" value="UPF0750_membrane"/>
</dbReference>
<dbReference type="Proteomes" id="UP000292927">
    <property type="component" value="Unassembled WGS sequence"/>
</dbReference>
<feature type="transmembrane region" description="Helical" evidence="6">
    <location>
        <begin position="113"/>
        <end position="134"/>
    </location>
</feature>
<evidence type="ECO:0000256" key="2">
    <source>
        <dbReference type="ARBA" id="ARBA00022475"/>
    </source>
</evidence>
<evidence type="ECO:0000256" key="6">
    <source>
        <dbReference type="SAM" id="Phobius"/>
    </source>
</evidence>
<evidence type="ECO:0000259" key="7">
    <source>
        <dbReference type="Pfam" id="PF10035"/>
    </source>
</evidence>
<comment type="subcellular location">
    <subcellularLocation>
        <location evidence="1">Cell membrane</location>
        <topology evidence="1">Multi-pass membrane protein</topology>
    </subcellularLocation>
</comment>
<dbReference type="GO" id="GO:0005886">
    <property type="term" value="C:plasma membrane"/>
    <property type="evidence" value="ECO:0007669"/>
    <property type="project" value="UniProtKB-SubCell"/>
</dbReference>
<feature type="domain" description="DUF2179" evidence="7">
    <location>
        <begin position="228"/>
        <end position="282"/>
    </location>
</feature>
<feature type="transmembrane region" description="Helical" evidence="6">
    <location>
        <begin position="90"/>
        <end position="107"/>
    </location>
</feature>
<keyword evidence="5 6" id="KW-0472">Membrane</keyword>
<dbReference type="PANTHER" id="PTHR33545:SF5">
    <property type="entry name" value="UPF0750 MEMBRANE PROTEIN YITT"/>
    <property type="match status" value="1"/>
</dbReference>
<dbReference type="PIRSF" id="PIRSF006483">
    <property type="entry name" value="Membrane_protein_YitT"/>
    <property type="match status" value="1"/>
</dbReference>
<keyword evidence="3 6" id="KW-0812">Transmembrane</keyword>
<sequence>MALVQSKMKAADYIRFLLGTLIMAFATKNLFDPLGLVTGGVSGLSIVIKDVTGGLFDGGVPLWLSNLALNIPLFLFAAKVKGLKGLRRTALVWALFTAELYLIPEFSLLNGNVLLTAVYGGACYGAGTGLLLLGGATTGGTDMLADTLHHYIRHYSVAQILLVLDGSVVLLGSIVFGIEQTLFAVISVFIAAKVTDAILGSCKFAKLALVISDRSEEIAKEVLEDMERGVTGIYAKGMYSGEEKKILFCVVSKKEIVQVKDIVHQYDPRAFLIVSDVREALGEGFFEQ</sequence>
<dbReference type="PANTHER" id="PTHR33545">
    <property type="entry name" value="UPF0750 MEMBRANE PROTEIN YITT-RELATED"/>
    <property type="match status" value="1"/>
</dbReference>
<accession>A0A4Q7PQ05</accession>
<proteinExistence type="predicted"/>
<organism evidence="8 9">
    <name type="scientific">Cuneatibacter caecimuris</name>
    <dbReference type="NCBI Taxonomy" id="1796618"/>
    <lineage>
        <taxon>Bacteria</taxon>
        <taxon>Bacillati</taxon>
        <taxon>Bacillota</taxon>
        <taxon>Clostridia</taxon>
        <taxon>Lachnospirales</taxon>
        <taxon>Lachnospiraceae</taxon>
        <taxon>Cuneatibacter</taxon>
    </lineage>
</organism>
<evidence type="ECO:0000256" key="3">
    <source>
        <dbReference type="ARBA" id="ARBA00022692"/>
    </source>
</evidence>
<feature type="transmembrane region" description="Helical" evidence="6">
    <location>
        <begin position="155"/>
        <end position="176"/>
    </location>
</feature>
<name>A0A4Q7PQ05_9FIRM</name>
<dbReference type="InterPro" id="IPR019264">
    <property type="entry name" value="DUF2179"/>
</dbReference>
<gene>
    <name evidence="8" type="ORF">EV209_1106</name>
</gene>
<evidence type="ECO:0000256" key="1">
    <source>
        <dbReference type="ARBA" id="ARBA00004651"/>
    </source>
</evidence>